<feature type="transmembrane region" description="Helical" evidence="2">
    <location>
        <begin position="183"/>
        <end position="206"/>
    </location>
</feature>
<keyword evidence="2" id="KW-1133">Transmembrane helix</keyword>
<evidence type="ECO:0000256" key="2">
    <source>
        <dbReference type="SAM" id="Phobius"/>
    </source>
</evidence>
<sequence>MTLALAPDPAAAPRAGAAPDAWRSSPAPLPAAPATDHVAGVAVRSAGASPAAAAAAAPASQSPPTPSRGLLVAGVRFDDRPLARLALLGVLSAVAAALQVIEAPLPHLLPWVKPGLANAIVLFAIVRLSPAFAVGLVLVRSLLSGLALGLLFSPAHLLGVAGGLAAAVVMTLAIGAGRGQLGLAGISVLGAVAHNLAQLGTIGLWAGAGFPLWFHLTIMVWLSIPSGLLVAALAFELFRRTA</sequence>
<feature type="compositionally biased region" description="Low complexity" evidence="1">
    <location>
        <begin position="1"/>
        <end position="21"/>
    </location>
</feature>
<name>A0A367ZPH8_9BACT</name>
<gene>
    <name evidence="3" type="ORF">OZSIB_3815</name>
</gene>
<proteinExistence type="predicted"/>
<protein>
    <submittedName>
        <fullName evidence="3">Heptaprenyl diphosphate synthase component I</fullName>
    </submittedName>
</protein>
<dbReference type="Gene3D" id="1.10.1760.20">
    <property type="match status" value="1"/>
</dbReference>
<dbReference type="InterPro" id="IPR010898">
    <property type="entry name" value="Hpre_diP_synth_I"/>
</dbReference>
<dbReference type="EMBL" id="QOQW01000009">
    <property type="protein sequence ID" value="RCK79946.1"/>
    <property type="molecule type" value="Genomic_DNA"/>
</dbReference>
<dbReference type="Pfam" id="PF07456">
    <property type="entry name" value="Hpre_diP_synt_I"/>
    <property type="match status" value="1"/>
</dbReference>
<dbReference type="AlphaFoldDB" id="A0A367ZPH8"/>
<evidence type="ECO:0000256" key="1">
    <source>
        <dbReference type="SAM" id="MobiDB-lite"/>
    </source>
</evidence>
<organism evidence="3 4">
    <name type="scientific">Candidatus Ozemobacter sibiricus</name>
    <dbReference type="NCBI Taxonomy" id="2268124"/>
    <lineage>
        <taxon>Bacteria</taxon>
        <taxon>Candidatus Ozemobacteria</taxon>
        <taxon>Candidatus Ozemobacterales</taxon>
        <taxon>Candidatus Ozemobacteraceae</taxon>
        <taxon>Candidatus Ozemobacter</taxon>
    </lineage>
</organism>
<reference evidence="3 4" key="1">
    <citation type="submission" date="2018-05" db="EMBL/GenBank/DDBJ databases">
        <title>A metagenomic window into the 2 km-deep terrestrial subsurface aquifer revealed taxonomically and functionally diverse microbial community comprising novel uncultured bacterial lineages.</title>
        <authorList>
            <person name="Kadnikov V.V."/>
            <person name="Mardanov A.V."/>
            <person name="Beletsky A.V."/>
            <person name="Banks D."/>
            <person name="Pimenov N.V."/>
            <person name="Frank Y.A."/>
            <person name="Karnachuk O.V."/>
            <person name="Ravin N.V."/>
        </authorList>
    </citation>
    <scope>NUCLEOTIDE SEQUENCE [LARGE SCALE GENOMIC DNA]</scope>
    <source>
        <strain evidence="3">BY5</strain>
    </source>
</reference>
<dbReference type="Proteomes" id="UP000252355">
    <property type="component" value="Unassembled WGS sequence"/>
</dbReference>
<feature type="transmembrane region" description="Helical" evidence="2">
    <location>
        <begin position="82"/>
        <end position="101"/>
    </location>
</feature>
<evidence type="ECO:0000313" key="4">
    <source>
        <dbReference type="Proteomes" id="UP000252355"/>
    </source>
</evidence>
<accession>A0A367ZPH8</accession>
<evidence type="ECO:0000313" key="3">
    <source>
        <dbReference type="EMBL" id="RCK79946.1"/>
    </source>
</evidence>
<feature type="transmembrane region" description="Helical" evidence="2">
    <location>
        <begin position="212"/>
        <end position="238"/>
    </location>
</feature>
<keyword evidence="2" id="KW-0472">Membrane</keyword>
<feature type="region of interest" description="Disordered" evidence="1">
    <location>
        <begin position="1"/>
        <end position="33"/>
    </location>
</feature>
<keyword evidence="2" id="KW-0812">Transmembrane</keyword>
<comment type="caution">
    <text evidence="3">The sequence shown here is derived from an EMBL/GenBank/DDBJ whole genome shotgun (WGS) entry which is preliminary data.</text>
</comment>